<dbReference type="InterPro" id="IPR004425">
    <property type="entry name" value="MJ0106-like"/>
</dbReference>
<dbReference type="NCBIfam" id="TIGR00161">
    <property type="entry name" value="proteasome assembly chaperone family protein"/>
    <property type="match status" value="1"/>
</dbReference>
<keyword evidence="1" id="KW-0647">Proteasome</keyword>
<dbReference type="EMBL" id="PGCK01000006">
    <property type="protein sequence ID" value="MCD1294948.1"/>
    <property type="molecule type" value="Genomic_DNA"/>
</dbReference>
<evidence type="ECO:0000313" key="2">
    <source>
        <dbReference type="Proteomes" id="UP001320159"/>
    </source>
</evidence>
<dbReference type="AlphaFoldDB" id="A0AAP2RCM0"/>
<dbReference type="PANTHER" id="PTHR35610:SF8">
    <property type="entry name" value="3-ISOPROPYLMALATE DEHYDRATASE"/>
    <property type="match status" value="1"/>
</dbReference>
<dbReference type="GO" id="GO:0000502">
    <property type="term" value="C:proteasome complex"/>
    <property type="evidence" value="ECO:0007669"/>
    <property type="project" value="UniProtKB-KW"/>
</dbReference>
<name>A0AAP2RCM0_9EURY</name>
<dbReference type="SUPFAM" id="SSF159659">
    <property type="entry name" value="Cgl1923-like"/>
    <property type="match status" value="1"/>
</dbReference>
<comment type="caution">
    <text evidence="1">The sequence shown here is derived from an EMBL/GenBank/DDBJ whole genome shotgun (WGS) entry which is preliminary data.</text>
</comment>
<protein>
    <submittedName>
        <fullName evidence="1">Proteasome assembly chaperone family protein</fullName>
    </submittedName>
</protein>
<dbReference type="InterPro" id="IPR038389">
    <property type="entry name" value="PSMG2_sf"/>
</dbReference>
<dbReference type="PANTHER" id="PTHR35610">
    <property type="entry name" value="3-ISOPROPYLMALATE DEHYDRATASE-RELATED"/>
    <property type="match status" value="1"/>
</dbReference>
<dbReference type="InterPro" id="IPR019151">
    <property type="entry name" value="Proteasome_assmbl_chaperone_2"/>
</dbReference>
<gene>
    <name evidence="1" type="ORF">CUJ83_08050</name>
</gene>
<keyword evidence="2" id="KW-1185">Reference proteome</keyword>
<reference evidence="1 2" key="1">
    <citation type="submission" date="2017-11" db="EMBL/GenBank/DDBJ databases">
        <title>Isolation and Characterization of Family Methanocellaceae Species from Potential Methane Hydrate Area Offshore Southwestern Taiwan.</title>
        <authorList>
            <person name="Zhang W.-L."/>
            <person name="Chen W.-C."/>
            <person name="Lai M.-C."/>
            <person name="Chen S.-C."/>
        </authorList>
    </citation>
    <scope>NUCLEOTIDE SEQUENCE [LARGE SCALE GENOMIC DNA]</scope>
    <source>
        <strain evidence="1 2">CWC-04</strain>
    </source>
</reference>
<evidence type="ECO:0000313" key="1">
    <source>
        <dbReference type="EMBL" id="MCD1294948.1"/>
    </source>
</evidence>
<dbReference type="Pfam" id="PF09754">
    <property type="entry name" value="PAC2"/>
    <property type="match status" value="1"/>
</dbReference>
<dbReference type="Proteomes" id="UP001320159">
    <property type="component" value="Unassembled WGS sequence"/>
</dbReference>
<sequence length="247" mass="27043">MKSVGNHDEDLVEVIAESLECKNPTVLGGFPGMGLVGNIVTQHLIEQFKMKNVGFVDSKLFPPVAVIYGGRVKGAVRIYESAEKELVVLFSDIPIEPLISKEVGSTIVQWIKTLNPKEVVSIAGLATPGLDYNVYCAATTDEEFEKIKDVALTFEMGTIAGVPGVLMNECMEHDIPAYCLLGETRGPNPDPRAAAEVVKALNKIYGWDISTEPLMEQADQIEKLLHKLSEQMAQTEKKPGKDFTMYG</sequence>
<dbReference type="Gene3D" id="3.40.50.10900">
    <property type="entry name" value="PAC-like subunit"/>
    <property type="match status" value="1"/>
</dbReference>
<accession>A0AAP2RCM0</accession>
<proteinExistence type="predicted"/>
<organism evidence="1 2">
    <name type="scientific">Methanooceanicella nereidis</name>
    <dbReference type="NCBI Taxonomy" id="2052831"/>
    <lineage>
        <taxon>Archaea</taxon>
        <taxon>Methanobacteriati</taxon>
        <taxon>Methanobacteriota</taxon>
        <taxon>Stenosarchaea group</taxon>
        <taxon>Methanomicrobia</taxon>
        <taxon>Methanocellales</taxon>
        <taxon>Methanocellaceae</taxon>
        <taxon>Methanooceanicella</taxon>
    </lineage>
</organism>